<gene>
    <name evidence="2" type="ORF">SAMN04488541_102245</name>
</gene>
<dbReference type="RefSeq" id="WP_091546089.1">
    <property type="nucleotide sequence ID" value="NZ_FONY01000022.1"/>
</dbReference>
<dbReference type="STRING" id="1003.SAMN04488541_102245"/>
<dbReference type="EMBL" id="FONY01000022">
    <property type="protein sequence ID" value="SFF25893.1"/>
    <property type="molecule type" value="Genomic_DNA"/>
</dbReference>
<evidence type="ECO:0000256" key="1">
    <source>
        <dbReference type="SAM" id="Phobius"/>
    </source>
</evidence>
<reference evidence="2 3" key="1">
    <citation type="submission" date="2016-10" db="EMBL/GenBank/DDBJ databases">
        <authorList>
            <person name="de Groot N.N."/>
        </authorList>
    </citation>
    <scope>NUCLEOTIDE SEQUENCE [LARGE SCALE GENOMIC DNA]</scope>
    <source>
        <strain>GEY</strain>
        <strain evidence="3">DSM 9560</strain>
    </source>
</reference>
<accession>A0A1I2H944</accession>
<dbReference type="Proteomes" id="UP000199513">
    <property type="component" value="Unassembled WGS sequence"/>
</dbReference>
<organism evidence="2 3">
    <name type="scientific">Thermoflexibacter ruber</name>
    <dbReference type="NCBI Taxonomy" id="1003"/>
    <lineage>
        <taxon>Bacteria</taxon>
        <taxon>Pseudomonadati</taxon>
        <taxon>Bacteroidota</taxon>
        <taxon>Cytophagia</taxon>
        <taxon>Cytophagales</taxon>
        <taxon>Thermoflexibacteraceae</taxon>
        <taxon>Thermoflexibacter</taxon>
    </lineage>
</organism>
<keyword evidence="1" id="KW-1133">Transmembrane helix</keyword>
<name>A0A1I2H944_9BACT</name>
<keyword evidence="3" id="KW-1185">Reference proteome</keyword>
<evidence type="ECO:0000313" key="3">
    <source>
        <dbReference type="Proteomes" id="UP000199513"/>
    </source>
</evidence>
<protein>
    <submittedName>
        <fullName evidence="2">Uncharacterized protein</fullName>
    </submittedName>
</protein>
<evidence type="ECO:0000313" key="2">
    <source>
        <dbReference type="EMBL" id="SFF25893.1"/>
    </source>
</evidence>
<sequence>MEPVFVIGILSSIPIVAILSSALIKIKKMELEKLDRAKQTDVELIQVVKALSKENADLKKRIENIETIVTLGEAQNAPLQQLPPQNNEIQKLAEGGNEIAKILMERQFKNKQKS</sequence>
<dbReference type="AlphaFoldDB" id="A0A1I2H944"/>
<proteinExistence type="predicted"/>
<feature type="transmembrane region" description="Helical" evidence="1">
    <location>
        <begin position="6"/>
        <end position="26"/>
    </location>
</feature>
<keyword evidence="1" id="KW-0812">Transmembrane</keyword>
<keyword evidence="1" id="KW-0472">Membrane</keyword>